<dbReference type="InterPro" id="IPR051159">
    <property type="entry name" value="Hexapeptide_acetyltransf"/>
</dbReference>
<dbReference type="InterPro" id="IPR001451">
    <property type="entry name" value="Hexapep"/>
</dbReference>
<dbReference type="InterPro" id="IPR011004">
    <property type="entry name" value="Trimer_LpxA-like_sf"/>
</dbReference>
<feature type="domain" description="Zn(2)-C6 fungal-type" evidence="5">
    <location>
        <begin position="53"/>
        <end position="81"/>
    </location>
</feature>
<dbReference type="AlphaFoldDB" id="U4LI96"/>
<evidence type="ECO:0000313" key="6">
    <source>
        <dbReference type="EMBL" id="CCX16439.1"/>
    </source>
</evidence>
<feature type="compositionally biased region" description="Basic residues" evidence="4">
    <location>
        <begin position="11"/>
        <end position="23"/>
    </location>
</feature>
<dbReference type="SUPFAM" id="SSF51161">
    <property type="entry name" value="Trimeric LpxA-like enzymes"/>
    <property type="match status" value="1"/>
</dbReference>
<sequence>MEDVSSSPGGQRKRSITPTKHHLAAPSPHPHVHRDQVDQKRRKRVFSNRTKTGCLTCRRRKKKCDETKPECSNCKRGDFVCAGYSSKISWQKFPPTPVGFSHVTIPPAGSASSGRRSEKEKIMNSQLYMASDPELTADREACKAACFRFNNIAANPMNAISPAEKGRMLHDILRPGQNWTAVPSSIQVDAPFYCSYGFNIRMGKSVLIEFGCTILDSCVVTIKARTILSPGCKIYSATHPIHPRKRNGARGPESAKPVTIAEDCWLGGHVTVLGGITIGKGSVVSAGSVVTRDVPPFTVVAGNPARVVRGIYDNGVDH</sequence>
<name>U4LI96_PYROM</name>
<organism evidence="6 7">
    <name type="scientific">Pyronema omphalodes (strain CBS 100304)</name>
    <name type="common">Pyronema confluens</name>
    <dbReference type="NCBI Taxonomy" id="1076935"/>
    <lineage>
        <taxon>Eukaryota</taxon>
        <taxon>Fungi</taxon>
        <taxon>Dikarya</taxon>
        <taxon>Ascomycota</taxon>
        <taxon>Pezizomycotina</taxon>
        <taxon>Pezizomycetes</taxon>
        <taxon>Pezizales</taxon>
        <taxon>Pyronemataceae</taxon>
        <taxon>Pyronema</taxon>
    </lineage>
</organism>
<dbReference type="GO" id="GO:0016407">
    <property type="term" value="F:acetyltransferase activity"/>
    <property type="evidence" value="ECO:0007669"/>
    <property type="project" value="InterPro"/>
</dbReference>
<dbReference type="OrthoDB" id="25818at2759"/>
<dbReference type="SUPFAM" id="SSF57701">
    <property type="entry name" value="Zn2/Cys6 DNA-binding domain"/>
    <property type="match status" value="1"/>
</dbReference>
<dbReference type="Gene3D" id="4.10.240.10">
    <property type="entry name" value="Zn(2)-C6 fungal-type DNA-binding domain"/>
    <property type="match status" value="1"/>
</dbReference>
<dbReference type="PANTHER" id="PTHR23416">
    <property type="entry name" value="SIALIC ACID SYNTHASE-RELATED"/>
    <property type="match status" value="1"/>
</dbReference>
<dbReference type="CDD" id="cd03357">
    <property type="entry name" value="LbH_MAT_GAT"/>
    <property type="match status" value="1"/>
</dbReference>
<dbReference type="SMART" id="SM01266">
    <property type="entry name" value="Mac"/>
    <property type="match status" value="1"/>
</dbReference>
<dbReference type="InterPro" id="IPR024688">
    <property type="entry name" value="Mac_dom"/>
</dbReference>
<dbReference type="EMBL" id="HF936416">
    <property type="protein sequence ID" value="CCX16439.1"/>
    <property type="molecule type" value="Genomic_DNA"/>
</dbReference>
<evidence type="ECO:0000313" key="7">
    <source>
        <dbReference type="Proteomes" id="UP000018144"/>
    </source>
</evidence>
<dbReference type="Gene3D" id="2.160.10.10">
    <property type="entry name" value="Hexapeptide repeat proteins"/>
    <property type="match status" value="1"/>
</dbReference>
<dbReference type="Pfam" id="PF14602">
    <property type="entry name" value="Hexapep_2"/>
    <property type="match status" value="1"/>
</dbReference>
<accession>U4LI96</accession>
<dbReference type="Proteomes" id="UP000018144">
    <property type="component" value="Unassembled WGS sequence"/>
</dbReference>
<dbReference type="PROSITE" id="PS50048">
    <property type="entry name" value="ZN2_CY6_FUNGAL_2"/>
    <property type="match status" value="1"/>
</dbReference>
<evidence type="ECO:0000256" key="3">
    <source>
        <dbReference type="ARBA" id="ARBA00023242"/>
    </source>
</evidence>
<protein>
    <submittedName>
        <fullName evidence="6">Similar to Putative acetyltransferase SH0499 acc. no. Q4L967</fullName>
    </submittedName>
</protein>
<keyword evidence="3" id="KW-0539">Nucleus</keyword>
<dbReference type="STRING" id="1076935.U4LI96"/>
<proteinExistence type="inferred from homology"/>
<dbReference type="PANTHER" id="PTHR23416:SF76">
    <property type="entry name" value="ZN(II)2CYS6 TRANSCRIPTION FACTOR (EUROFUNG)"/>
    <property type="match status" value="1"/>
</dbReference>
<dbReference type="Pfam" id="PF12464">
    <property type="entry name" value="Mac"/>
    <property type="match status" value="1"/>
</dbReference>
<dbReference type="Pfam" id="PF00172">
    <property type="entry name" value="Zn_clus"/>
    <property type="match status" value="1"/>
</dbReference>
<reference evidence="6 7" key="1">
    <citation type="journal article" date="2013" name="PLoS Genet.">
        <title>The genome and development-dependent transcriptomes of Pyronema confluens: a window into fungal evolution.</title>
        <authorList>
            <person name="Traeger S."/>
            <person name="Altegoer F."/>
            <person name="Freitag M."/>
            <person name="Gabaldon T."/>
            <person name="Kempken F."/>
            <person name="Kumar A."/>
            <person name="Marcet-Houben M."/>
            <person name="Poggeler S."/>
            <person name="Stajich J.E."/>
            <person name="Nowrousian M."/>
        </authorList>
    </citation>
    <scope>NUCLEOTIDE SEQUENCE [LARGE SCALE GENOMIC DNA]</scope>
    <source>
        <strain evidence="7">CBS 100304</strain>
        <tissue evidence="6">Vegetative mycelium</tissue>
    </source>
</reference>
<dbReference type="PROSITE" id="PS00463">
    <property type="entry name" value="ZN2_CY6_FUNGAL_1"/>
    <property type="match status" value="1"/>
</dbReference>
<dbReference type="GO" id="GO:0008374">
    <property type="term" value="F:O-acyltransferase activity"/>
    <property type="evidence" value="ECO:0007669"/>
    <property type="project" value="TreeGrafter"/>
</dbReference>
<dbReference type="InterPro" id="IPR036864">
    <property type="entry name" value="Zn2-C6_fun-type_DNA-bd_sf"/>
</dbReference>
<evidence type="ECO:0000259" key="5">
    <source>
        <dbReference type="PROSITE" id="PS50048"/>
    </source>
</evidence>
<dbReference type="SMART" id="SM00066">
    <property type="entry name" value="GAL4"/>
    <property type="match status" value="1"/>
</dbReference>
<comment type="similarity">
    <text evidence="1">Belongs to the transferase hexapeptide repeat family.</text>
</comment>
<dbReference type="GO" id="GO:0000981">
    <property type="term" value="F:DNA-binding transcription factor activity, RNA polymerase II-specific"/>
    <property type="evidence" value="ECO:0007669"/>
    <property type="project" value="InterPro"/>
</dbReference>
<dbReference type="GO" id="GO:0008270">
    <property type="term" value="F:zinc ion binding"/>
    <property type="evidence" value="ECO:0007669"/>
    <property type="project" value="InterPro"/>
</dbReference>
<dbReference type="CDD" id="cd00067">
    <property type="entry name" value="GAL4"/>
    <property type="match status" value="1"/>
</dbReference>
<evidence type="ECO:0000256" key="4">
    <source>
        <dbReference type="SAM" id="MobiDB-lite"/>
    </source>
</evidence>
<keyword evidence="7" id="KW-1185">Reference proteome</keyword>
<dbReference type="InterPro" id="IPR001138">
    <property type="entry name" value="Zn2Cys6_DnaBD"/>
</dbReference>
<dbReference type="eggNOG" id="KOG4750">
    <property type="taxonomic scope" value="Eukaryota"/>
</dbReference>
<evidence type="ECO:0000256" key="1">
    <source>
        <dbReference type="ARBA" id="ARBA00007274"/>
    </source>
</evidence>
<evidence type="ECO:0000256" key="2">
    <source>
        <dbReference type="ARBA" id="ARBA00022679"/>
    </source>
</evidence>
<gene>
    <name evidence="6" type="ORF">PCON_03082</name>
</gene>
<feature type="region of interest" description="Disordered" evidence="4">
    <location>
        <begin position="1"/>
        <end position="45"/>
    </location>
</feature>
<keyword evidence="2 6" id="KW-0808">Transferase</keyword>